<dbReference type="PANTHER" id="PTHR11102:SF160">
    <property type="entry name" value="ERAD-ASSOCIATED E3 UBIQUITIN-PROTEIN LIGASE COMPONENT HRD3"/>
    <property type="match status" value="1"/>
</dbReference>
<dbReference type="AlphaFoldDB" id="A0A382IS94"/>
<protein>
    <recommendedName>
        <fullName evidence="3">Sel1 repeat family protein</fullName>
    </recommendedName>
</protein>
<proteinExistence type="predicted"/>
<evidence type="ECO:0008006" key="3">
    <source>
        <dbReference type="Google" id="ProtNLM"/>
    </source>
</evidence>
<feature type="coiled-coil region" evidence="1">
    <location>
        <begin position="3"/>
        <end position="63"/>
    </location>
</feature>
<dbReference type="InterPro" id="IPR006597">
    <property type="entry name" value="Sel1-like"/>
</dbReference>
<dbReference type="InterPro" id="IPR050767">
    <property type="entry name" value="Sel1_AlgK"/>
</dbReference>
<sequence>VTHEELVLKVRKQEDEISRLSELAKRLYEVSDLPRLENEARILAEIEARAEVLANDHDRLRIQAEQGNVRAQFMMGYIHYHAKGVAENSVLGIEWWLKAAKNGHLEAQWELGNAYVTGQGVDRDEPTGYAWYSISADSGFTFAKRDKGRIGQKMQPGDIVRGQEIAKHLLLSFPQVSKV</sequence>
<reference evidence="2" key="1">
    <citation type="submission" date="2018-05" db="EMBL/GenBank/DDBJ databases">
        <authorList>
            <person name="Lanie J.A."/>
            <person name="Ng W.-L."/>
            <person name="Kazmierczak K.M."/>
            <person name="Andrzejewski T.M."/>
            <person name="Davidsen T.M."/>
            <person name="Wayne K.J."/>
            <person name="Tettelin H."/>
            <person name="Glass J.I."/>
            <person name="Rusch D."/>
            <person name="Podicherti R."/>
            <person name="Tsui H.-C.T."/>
            <person name="Winkler M.E."/>
        </authorList>
    </citation>
    <scope>NUCLEOTIDE SEQUENCE</scope>
</reference>
<accession>A0A382IS94</accession>
<dbReference type="EMBL" id="UINC01069105">
    <property type="protein sequence ID" value="SVC02225.1"/>
    <property type="molecule type" value="Genomic_DNA"/>
</dbReference>
<keyword evidence="1" id="KW-0175">Coiled coil</keyword>
<dbReference type="PANTHER" id="PTHR11102">
    <property type="entry name" value="SEL-1-LIKE PROTEIN"/>
    <property type="match status" value="1"/>
</dbReference>
<evidence type="ECO:0000313" key="2">
    <source>
        <dbReference type="EMBL" id="SVC02225.1"/>
    </source>
</evidence>
<name>A0A382IS94_9ZZZZ</name>
<dbReference type="InterPro" id="IPR011990">
    <property type="entry name" value="TPR-like_helical_dom_sf"/>
</dbReference>
<dbReference type="SMART" id="SM00671">
    <property type="entry name" value="SEL1"/>
    <property type="match status" value="2"/>
</dbReference>
<organism evidence="2">
    <name type="scientific">marine metagenome</name>
    <dbReference type="NCBI Taxonomy" id="408172"/>
    <lineage>
        <taxon>unclassified sequences</taxon>
        <taxon>metagenomes</taxon>
        <taxon>ecological metagenomes</taxon>
    </lineage>
</organism>
<evidence type="ECO:0000256" key="1">
    <source>
        <dbReference type="SAM" id="Coils"/>
    </source>
</evidence>
<feature type="non-terminal residue" evidence="2">
    <location>
        <position position="1"/>
    </location>
</feature>
<gene>
    <name evidence="2" type="ORF">METZ01_LOCUS255079</name>
</gene>
<dbReference type="SUPFAM" id="SSF81901">
    <property type="entry name" value="HCP-like"/>
    <property type="match status" value="1"/>
</dbReference>
<dbReference type="Gene3D" id="1.25.40.10">
    <property type="entry name" value="Tetratricopeptide repeat domain"/>
    <property type="match status" value="1"/>
</dbReference>
<dbReference type="Pfam" id="PF08238">
    <property type="entry name" value="Sel1"/>
    <property type="match status" value="2"/>
</dbReference>